<organism evidence="1">
    <name type="scientific">Myoviridae sp. ct0e511</name>
    <dbReference type="NCBI Taxonomy" id="2825013"/>
    <lineage>
        <taxon>Viruses</taxon>
        <taxon>Duplodnaviria</taxon>
        <taxon>Heunggongvirae</taxon>
        <taxon>Uroviricota</taxon>
        <taxon>Caudoviricetes</taxon>
    </lineage>
</organism>
<protein>
    <submittedName>
        <fullName evidence="1">Uncharacterized protein</fullName>
    </submittedName>
</protein>
<sequence length="56" mass="6389">MNYQRFTLSNTYHTVVRFVFMPIAGHMVLRSLYNSGCTTIPIARSQRSPGCTFAVF</sequence>
<accession>A0A8S5QIW8</accession>
<reference evidence="1" key="1">
    <citation type="journal article" date="2021" name="Proc. Natl. Acad. Sci. U.S.A.">
        <title>A Catalog of Tens of Thousands of Viruses from Human Metagenomes Reveals Hidden Associations with Chronic Diseases.</title>
        <authorList>
            <person name="Tisza M.J."/>
            <person name="Buck C.B."/>
        </authorList>
    </citation>
    <scope>NUCLEOTIDE SEQUENCE</scope>
    <source>
        <strain evidence="1">Ct0e511</strain>
    </source>
</reference>
<name>A0A8S5QIW8_9CAUD</name>
<proteinExistence type="predicted"/>
<dbReference type="EMBL" id="BK015670">
    <property type="protein sequence ID" value="DAE19238.1"/>
    <property type="molecule type" value="Genomic_DNA"/>
</dbReference>
<evidence type="ECO:0000313" key="1">
    <source>
        <dbReference type="EMBL" id="DAE19238.1"/>
    </source>
</evidence>